<evidence type="ECO:0000313" key="1">
    <source>
        <dbReference type="EMBL" id="HAG0015878.1"/>
    </source>
</evidence>
<reference evidence="1" key="1">
    <citation type="journal article" date="2018" name="Genome Biol.">
        <title>SKESA: strategic k-mer extension for scrupulous assemblies.</title>
        <authorList>
            <person name="Souvorov A."/>
            <person name="Agarwala R."/>
            <person name="Lipman D.J."/>
        </authorList>
    </citation>
    <scope>NUCLEOTIDE SEQUENCE</scope>
    <source>
        <strain evidence="1">MA.CK_00/00002125</strain>
    </source>
</reference>
<dbReference type="AlphaFoldDB" id="A0A756LE21"/>
<reference evidence="1" key="2">
    <citation type="submission" date="2020-02" db="EMBL/GenBank/DDBJ databases">
        <authorList>
            <consortium name="NCBI Pathogen Detection Project"/>
        </authorList>
    </citation>
    <scope>NUCLEOTIDE SEQUENCE</scope>
    <source>
        <strain evidence="1">MA.CK_00/00002125</strain>
    </source>
</reference>
<name>A0A756LE21_SALER</name>
<organism evidence="1">
    <name type="scientific">Salmonella enterica</name>
    <name type="common">Salmonella choleraesuis</name>
    <dbReference type="NCBI Taxonomy" id="28901"/>
    <lineage>
        <taxon>Bacteria</taxon>
        <taxon>Pseudomonadati</taxon>
        <taxon>Pseudomonadota</taxon>
        <taxon>Gammaproteobacteria</taxon>
        <taxon>Enterobacterales</taxon>
        <taxon>Enterobacteriaceae</taxon>
        <taxon>Salmonella</taxon>
    </lineage>
</organism>
<comment type="caution">
    <text evidence="1">The sequence shown here is derived from an EMBL/GenBank/DDBJ whole genome shotgun (WGS) entry which is preliminary data.</text>
</comment>
<accession>A0A756LE21</accession>
<proteinExistence type="predicted"/>
<sequence length="73" mass="7831">MVKTHTGKTEVTTAQGKIRKNVRLYRSEKAWVVTAGETYSPETGLRNGGTVRTSVLLLDTIRALPGKGTSGQG</sequence>
<gene>
    <name evidence="1" type="ORF">G8O67_003184</name>
</gene>
<protein>
    <submittedName>
        <fullName evidence="1">Uncharacterized protein</fullName>
    </submittedName>
</protein>
<dbReference type="EMBL" id="DAAWYJ010000013">
    <property type="protein sequence ID" value="HAG0015878.1"/>
    <property type="molecule type" value="Genomic_DNA"/>
</dbReference>